<keyword evidence="2" id="KW-0808">Transferase</keyword>
<reference evidence="6" key="1">
    <citation type="submission" date="2018-02" db="EMBL/GenBank/DDBJ databases">
        <authorList>
            <person name="Hornung B."/>
        </authorList>
    </citation>
    <scope>NUCLEOTIDE SEQUENCE [LARGE SCALE GENOMIC DNA]</scope>
</reference>
<name>A0A375HXD3_9ACTN</name>
<sequence length="368" mass="39123">MTADITLRPAAQCAFDAAGLGEVMLRLDPGEGRIRTSRVFHAWEGGGEYNVVRGLHKVFGLRSTILTSLVDNEIGHLVEDLIEQGGVDTSHITWVAGDGVGRTVRNGLNFTERGFGVRGSVGVSDRGATAIAQARAGDFDLDGLFTGAGVRWLHTGGIYAALSEQTAQTCIDVVRAAHEAGTVVSYDLNYRPSLWRAIGGQARAQEVNRELAKYVDVMIGNEEDFTAALGFEVEGVDEDLTDLPVDKFGAMIESVADAYPNFKVIATTLRGVRSASSNDWGALAWSRQDGLVQATQRDAMEIFDRVGGGDSFASGLVYGLLSEEPLQTCVEYGAAHGALAMTTPGDTSMASKAEVFKLAGGGNARVDR</sequence>
<evidence type="ECO:0000256" key="3">
    <source>
        <dbReference type="ARBA" id="ARBA00022777"/>
    </source>
</evidence>
<dbReference type="SUPFAM" id="SSF53613">
    <property type="entry name" value="Ribokinase-like"/>
    <property type="match status" value="1"/>
</dbReference>
<dbReference type="Pfam" id="PF00294">
    <property type="entry name" value="PfkB"/>
    <property type="match status" value="1"/>
</dbReference>
<keyword evidence="3 5" id="KW-0418">Kinase</keyword>
<dbReference type="PANTHER" id="PTHR43320">
    <property type="entry name" value="SUGAR KINASE"/>
    <property type="match status" value="1"/>
</dbReference>
<protein>
    <submittedName>
        <fullName evidence="5">Carbohydrate kinase PfkB</fullName>
    </submittedName>
</protein>
<evidence type="ECO:0000256" key="2">
    <source>
        <dbReference type="ARBA" id="ARBA00022679"/>
    </source>
</evidence>
<dbReference type="InterPro" id="IPR029056">
    <property type="entry name" value="Ribokinase-like"/>
</dbReference>
<dbReference type="EMBL" id="OMOH01000001">
    <property type="protein sequence ID" value="SPF67144.1"/>
    <property type="molecule type" value="Genomic_DNA"/>
</dbReference>
<dbReference type="Gene3D" id="3.40.1190.20">
    <property type="match status" value="1"/>
</dbReference>
<gene>
    <name evidence="5" type="ORF">PROPJV5_0154</name>
</gene>
<feature type="domain" description="Carbohydrate kinase PfkB" evidence="4">
    <location>
        <begin position="162"/>
        <end position="350"/>
    </location>
</feature>
<evidence type="ECO:0000313" key="6">
    <source>
        <dbReference type="Proteomes" id="UP000265962"/>
    </source>
</evidence>
<dbReference type="InterPro" id="IPR052700">
    <property type="entry name" value="Carb_kinase_PfkB-like"/>
</dbReference>
<proteinExistence type="inferred from homology"/>
<dbReference type="InterPro" id="IPR011611">
    <property type="entry name" value="PfkB_dom"/>
</dbReference>
<dbReference type="PANTHER" id="PTHR43320:SF2">
    <property type="entry name" value="2-DEHYDRO-3-DEOXYGLUCONOKINASE_2-DEHYDRO-3-DEOXYGALACTONOKINASE"/>
    <property type="match status" value="1"/>
</dbReference>
<dbReference type="RefSeq" id="WP_119714438.1">
    <property type="nucleotide sequence ID" value="NZ_OMOH01000001.1"/>
</dbReference>
<evidence type="ECO:0000259" key="4">
    <source>
        <dbReference type="Pfam" id="PF00294"/>
    </source>
</evidence>
<dbReference type="GO" id="GO:0016301">
    <property type="term" value="F:kinase activity"/>
    <property type="evidence" value="ECO:0007669"/>
    <property type="project" value="UniProtKB-KW"/>
</dbReference>
<evidence type="ECO:0000313" key="5">
    <source>
        <dbReference type="EMBL" id="SPF67144.1"/>
    </source>
</evidence>
<dbReference type="OrthoDB" id="9808601at2"/>
<dbReference type="CDD" id="cd01166">
    <property type="entry name" value="KdgK"/>
    <property type="match status" value="1"/>
</dbReference>
<comment type="similarity">
    <text evidence="1">Belongs to the carbohydrate kinase PfkB family.</text>
</comment>
<keyword evidence="6" id="KW-1185">Reference proteome</keyword>
<dbReference type="AlphaFoldDB" id="A0A375HXD3"/>
<dbReference type="Proteomes" id="UP000265962">
    <property type="component" value="Unassembled WGS sequence"/>
</dbReference>
<accession>A0A375HXD3</accession>
<organism evidence="5 6">
    <name type="scientific">Propionibacterium ruminifibrarum</name>
    <dbReference type="NCBI Taxonomy" id="1962131"/>
    <lineage>
        <taxon>Bacteria</taxon>
        <taxon>Bacillati</taxon>
        <taxon>Actinomycetota</taxon>
        <taxon>Actinomycetes</taxon>
        <taxon>Propionibacteriales</taxon>
        <taxon>Propionibacteriaceae</taxon>
        <taxon>Propionibacterium</taxon>
    </lineage>
</organism>
<evidence type="ECO:0000256" key="1">
    <source>
        <dbReference type="ARBA" id="ARBA00010688"/>
    </source>
</evidence>